<dbReference type="KEGG" id="fms:M1R53_04090"/>
<dbReference type="AlphaFoldDB" id="A0A9E7DKU1"/>
<dbReference type="EC" id="4.1.3.6" evidence="5"/>
<sequence length="93" mass="10424">MERKERVISKAAKAGSLESNDLMIMIEPSDKLDITLNSVVKEQYGDMILKAVNEVLEDEGVTKANIVIDDKGALDFTIRARMRTAIERSQNEL</sequence>
<dbReference type="RefSeq" id="WP_019213544.1">
    <property type="nucleotide sequence ID" value="NZ_CP096649.1"/>
</dbReference>
<keyword evidence="3 4" id="KW-0597">Phosphoprotein</keyword>
<comment type="subcellular location">
    <subcellularLocation>
        <location evidence="1">Cytoplasm</location>
    </subcellularLocation>
</comment>
<evidence type="ECO:0000256" key="1">
    <source>
        <dbReference type="ARBA" id="ARBA00004496"/>
    </source>
</evidence>
<keyword evidence="2" id="KW-0963">Cytoplasm</keyword>
<dbReference type="NCBIfam" id="NF009726">
    <property type="entry name" value="PRK13253.1"/>
    <property type="match status" value="1"/>
</dbReference>
<reference evidence="5" key="1">
    <citation type="submission" date="2022-04" db="EMBL/GenBank/DDBJ databases">
        <title>Complete genome sequences of Ezakiella coagulans and Fenollaria massiliensis.</title>
        <authorList>
            <person name="France M.T."/>
            <person name="Clifford J."/>
            <person name="Narina S."/>
            <person name="Rutt L."/>
            <person name="Ravel J."/>
        </authorList>
    </citation>
    <scope>NUCLEOTIDE SEQUENCE</scope>
    <source>
        <strain evidence="5">C0061C2</strain>
    </source>
</reference>
<name>A0A9E7DKU1_9FIRM</name>
<dbReference type="PIRSF" id="PIRSF002736">
    <property type="entry name" value="Citrt_lyas_gamma"/>
    <property type="match status" value="1"/>
</dbReference>
<keyword evidence="5" id="KW-0456">Lyase</keyword>
<accession>A0A9E7DKU1</accession>
<evidence type="ECO:0000256" key="2">
    <source>
        <dbReference type="ARBA" id="ARBA00022490"/>
    </source>
</evidence>
<proteinExistence type="predicted"/>
<evidence type="ECO:0000256" key="4">
    <source>
        <dbReference type="PIRSR" id="PIRSR002736-50"/>
    </source>
</evidence>
<dbReference type="EMBL" id="CP096649">
    <property type="protein sequence ID" value="UQK59835.1"/>
    <property type="molecule type" value="Genomic_DNA"/>
</dbReference>
<protein>
    <submittedName>
        <fullName evidence="5">Citrate lyase acyl carrier protein</fullName>
        <ecNumber evidence="5">4.1.3.6</ecNumber>
    </submittedName>
</protein>
<dbReference type="GO" id="GO:0005737">
    <property type="term" value="C:cytoplasm"/>
    <property type="evidence" value="ECO:0007669"/>
    <property type="project" value="UniProtKB-SubCell"/>
</dbReference>
<organism evidence="5 6">
    <name type="scientific">Fenollaria massiliensis</name>
    <dbReference type="NCBI Taxonomy" id="938288"/>
    <lineage>
        <taxon>Bacteria</taxon>
        <taxon>Bacillati</taxon>
        <taxon>Bacillota</taxon>
        <taxon>Clostridia</taxon>
        <taxon>Eubacteriales</taxon>
        <taxon>Fenollaria</taxon>
    </lineage>
</organism>
<gene>
    <name evidence="5" type="primary">citD</name>
    <name evidence="5" type="ORF">M1R53_04090</name>
</gene>
<evidence type="ECO:0000313" key="5">
    <source>
        <dbReference type="EMBL" id="UQK59835.1"/>
    </source>
</evidence>
<feature type="modified residue" description="O-(phosphoribosyl dephospho-coenzyme A)serine" evidence="4">
    <location>
        <position position="19"/>
    </location>
</feature>
<dbReference type="Pfam" id="PF06857">
    <property type="entry name" value="ACP"/>
    <property type="match status" value="1"/>
</dbReference>
<evidence type="ECO:0000313" key="6">
    <source>
        <dbReference type="Proteomes" id="UP000831151"/>
    </source>
</evidence>
<dbReference type="NCBIfam" id="TIGR01608">
    <property type="entry name" value="citD"/>
    <property type="match status" value="1"/>
</dbReference>
<dbReference type="GO" id="GO:0008815">
    <property type="term" value="F:citrate (pro-3S)-lyase activity"/>
    <property type="evidence" value="ECO:0007669"/>
    <property type="project" value="UniProtKB-EC"/>
</dbReference>
<evidence type="ECO:0000256" key="3">
    <source>
        <dbReference type="ARBA" id="ARBA00022553"/>
    </source>
</evidence>
<keyword evidence="6" id="KW-1185">Reference proteome</keyword>
<dbReference type="InterPro" id="IPR023439">
    <property type="entry name" value="Mal_deCO2ase/Cit_lyase_ACP"/>
</dbReference>
<dbReference type="InterPro" id="IPR006495">
    <property type="entry name" value="CitD"/>
</dbReference>
<dbReference type="Proteomes" id="UP000831151">
    <property type="component" value="Chromosome"/>
</dbReference>